<sequence length="459" mass="50692">MENQNSKQMLPPAKPTFKEAFLFWLKLGFISFGGPAGQIGIMHQYVVEQRRWVSESRFLHALNYCMLLPGPEAQQLAAYLGWLLHGVKGALTAGILFVLPSVFILLALASVYVTYGTIPWVAALFYGLKPAVVAIVLVALFKVGSKSLKSWFHYLVAALSFICIFFFQVPFPLIILSTILVAFVLMKVHPALLQDQSTHEEKIANEQGYYLNAHSQVHTAEAGFTTPVVRFLVTLALWLAPLGLFYLLTSKFEFWQTLIFFFSKAALVTFGGAYAVLPYVAQVTVEQLEWLSKYEMIDGLALGETTPGPLIMVLAFVGFMAGFHQYGGSLAMGALGLVTTTFYTFLPCFLFILAGAPLIERTRDNAHVKAILGVVTAAVVGVILNLTVYFGKAVWFPRELLLNSLDYFAFAWTVISFVAMYRLKIGMMPWIAISAAAGLVYFLLTSGNQANSLLVTSSF</sequence>
<dbReference type="Pfam" id="PF02417">
    <property type="entry name" value="Chromate_transp"/>
    <property type="match status" value="2"/>
</dbReference>
<feature type="transmembrane region" description="Helical" evidence="7">
    <location>
        <begin position="152"/>
        <end position="185"/>
    </location>
</feature>
<dbReference type="EMBL" id="BAABGX010000002">
    <property type="protein sequence ID" value="GAA4306517.1"/>
    <property type="molecule type" value="Genomic_DNA"/>
</dbReference>
<dbReference type="PANTHER" id="PTHR33567:SF3">
    <property type="entry name" value="CHROMATE ION TRANSPORTER (EUROFUNG)"/>
    <property type="match status" value="1"/>
</dbReference>
<dbReference type="InterPro" id="IPR014047">
    <property type="entry name" value="Chr_Tranpt_l_chain"/>
</dbReference>
<feature type="transmembrane region" description="Helical" evidence="7">
    <location>
        <begin position="21"/>
        <end position="41"/>
    </location>
</feature>
<keyword evidence="5 7" id="KW-1133">Transmembrane helix</keyword>
<feature type="transmembrane region" description="Helical" evidence="7">
    <location>
        <begin position="118"/>
        <end position="140"/>
    </location>
</feature>
<evidence type="ECO:0000256" key="2">
    <source>
        <dbReference type="ARBA" id="ARBA00005262"/>
    </source>
</evidence>
<accession>A0ABP8FLE8</accession>
<feature type="transmembrane region" description="Helical" evidence="7">
    <location>
        <begin position="427"/>
        <end position="444"/>
    </location>
</feature>
<evidence type="ECO:0000256" key="1">
    <source>
        <dbReference type="ARBA" id="ARBA00004651"/>
    </source>
</evidence>
<feature type="transmembrane region" description="Helical" evidence="7">
    <location>
        <begin position="301"/>
        <end position="323"/>
    </location>
</feature>
<feature type="transmembrane region" description="Helical" evidence="7">
    <location>
        <begin position="330"/>
        <end position="354"/>
    </location>
</feature>
<organism evidence="8 9">
    <name type="scientific">Nibribacter koreensis</name>
    <dbReference type="NCBI Taxonomy" id="1084519"/>
    <lineage>
        <taxon>Bacteria</taxon>
        <taxon>Pseudomonadati</taxon>
        <taxon>Bacteroidota</taxon>
        <taxon>Cytophagia</taxon>
        <taxon>Cytophagales</taxon>
        <taxon>Hymenobacteraceae</taxon>
        <taxon>Nibribacter</taxon>
    </lineage>
</organism>
<dbReference type="NCBIfam" id="TIGR00937">
    <property type="entry name" value="2A51"/>
    <property type="match status" value="1"/>
</dbReference>
<keyword evidence="4 7" id="KW-0812">Transmembrane</keyword>
<feature type="transmembrane region" description="Helical" evidence="7">
    <location>
        <begin position="366"/>
        <end position="388"/>
    </location>
</feature>
<proteinExistence type="inferred from homology"/>
<keyword evidence="9" id="KW-1185">Reference proteome</keyword>
<comment type="subcellular location">
    <subcellularLocation>
        <location evidence="1">Cell membrane</location>
        <topology evidence="1">Multi-pass membrane protein</topology>
    </subcellularLocation>
</comment>
<evidence type="ECO:0000256" key="3">
    <source>
        <dbReference type="ARBA" id="ARBA00022475"/>
    </source>
</evidence>
<protein>
    <submittedName>
        <fullName evidence="8">Chromate efflux transporter</fullName>
    </submittedName>
</protein>
<dbReference type="Proteomes" id="UP001501844">
    <property type="component" value="Unassembled WGS sequence"/>
</dbReference>
<feature type="transmembrane region" description="Helical" evidence="7">
    <location>
        <begin position="91"/>
        <end position="112"/>
    </location>
</feature>
<gene>
    <name evidence="8" type="primary">chrA</name>
    <name evidence="8" type="ORF">GCM10023183_21770</name>
</gene>
<dbReference type="PIRSF" id="PIRSF004810">
    <property type="entry name" value="ChrA"/>
    <property type="match status" value="1"/>
</dbReference>
<name>A0ABP8FLE8_9BACT</name>
<evidence type="ECO:0000256" key="6">
    <source>
        <dbReference type="ARBA" id="ARBA00023136"/>
    </source>
</evidence>
<reference evidence="9" key="1">
    <citation type="journal article" date="2019" name="Int. J. Syst. Evol. Microbiol.">
        <title>The Global Catalogue of Microorganisms (GCM) 10K type strain sequencing project: providing services to taxonomists for standard genome sequencing and annotation.</title>
        <authorList>
            <consortium name="The Broad Institute Genomics Platform"/>
            <consortium name="The Broad Institute Genome Sequencing Center for Infectious Disease"/>
            <person name="Wu L."/>
            <person name="Ma J."/>
        </authorList>
    </citation>
    <scope>NUCLEOTIDE SEQUENCE [LARGE SCALE GENOMIC DNA]</scope>
    <source>
        <strain evidence="9">JCM 17917</strain>
    </source>
</reference>
<dbReference type="PANTHER" id="PTHR33567">
    <property type="entry name" value="CHROMATE ION TRANSPORTER (EUROFUNG)"/>
    <property type="match status" value="1"/>
</dbReference>
<keyword evidence="6 7" id="KW-0472">Membrane</keyword>
<feature type="transmembrane region" description="Helical" evidence="7">
    <location>
        <begin position="400"/>
        <end position="421"/>
    </location>
</feature>
<dbReference type="RefSeq" id="WP_345165779.1">
    <property type="nucleotide sequence ID" value="NZ_BAABGX010000002.1"/>
</dbReference>
<evidence type="ECO:0000256" key="5">
    <source>
        <dbReference type="ARBA" id="ARBA00022989"/>
    </source>
</evidence>
<evidence type="ECO:0000256" key="7">
    <source>
        <dbReference type="SAM" id="Phobius"/>
    </source>
</evidence>
<comment type="caution">
    <text evidence="8">The sequence shown here is derived from an EMBL/GenBank/DDBJ whole genome shotgun (WGS) entry which is preliminary data.</text>
</comment>
<feature type="transmembrane region" description="Helical" evidence="7">
    <location>
        <begin position="260"/>
        <end position="281"/>
    </location>
</feature>
<comment type="similarity">
    <text evidence="2">Belongs to the chromate ion transporter (CHR) (TC 2.A.51) family.</text>
</comment>
<keyword evidence="3" id="KW-1003">Cell membrane</keyword>
<dbReference type="InterPro" id="IPR003370">
    <property type="entry name" value="Chromate_transpt"/>
</dbReference>
<feature type="transmembrane region" description="Helical" evidence="7">
    <location>
        <begin position="228"/>
        <end position="248"/>
    </location>
</feature>
<evidence type="ECO:0000256" key="4">
    <source>
        <dbReference type="ARBA" id="ARBA00022692"/>
    </source>
</evidence>
<evidence type="ECO:0000313" key="8">
    <source>
        <dbReference type="EMBL" id="GAA4306517.1"/>
    </source>
</evidence>
<evidence type="ECO:0000313" key="9">
    <source>
        <dbReference type="Proteomes" id="UP001501844"/>
    </source>
</evidence>